<name>A0ABD0N7P3_CIRMR</name>
<comment type="caution">
    <text evidence="2">The sequence shown here is derived from an EMBL/GenBank/DDBJ whole genome shotgun (WGS) entry which is preliminary data.</text>
</comment>
<keyword evidence="3" id="KW-1185">Reference proteome</keyword>
<evidence type="ECO:0000313" key="3">
    <source>
        <dbReference type="Proteomes" id="UP001529510"/>
    </source>
</evidence>
<protein>
    <submittedName>
        <fullName evidence="2">Uncharacterized protein</fullName>
    </submittedName>
</protein>
<feature type="non-terminal residue" evidence="2">
    <location>
        <position position="1"/>
    </location>
</feature>
<sequence>FTLSPDSPSAYPQPTICAVGSPWVCQFPLWLEDPSSPPPAFNGSAPAPGSLVSTVGPPAPLGSLVSTVARRPTSSTGLPCLHRHPSAHQLHWAPSGSLIPPTPPWSVDSTPPVGPRRSVTPAPLGSSLPPAPPQSSVTLGLLRTFGSPPWPPEPWTPPWPSGSLVSPGLVGFPPLAPPPLAPPQSFLHHGSSLRRLR</sequence>
<dbReference type="EMBL" id="JAMKFB020000024">
    <property type="protein sequence ID" value="KAL0157256.1"/>
    <property type="molecule type" value="Genomic_DNA"/>
</dbReference>
<reference evidence="2 3" key="1">
    <citation type="submission" date="2024-05" db="EMBL/GenBank/DDBJ databases">
        <title>Genome sequencing and assembly of Indian major carp, Cirrhinus mrigala (Hamilton, 1822).</title>
        <authorList>
            <person name="Mohindra V."/>
            <person name="Chowdhury L.M."/>
            <person name="Lal K."/>
            <person name="Jena J.K."/>
        </authorList>
    </citation>
    <scope>NUCLEOTIDE SEQUENCE [LARGE SCALE GENOMIC DNA]</scope>
    <source>
        <strain evidence="2">CM1030</strain>
        <tissue evidence="2">Blood</tissue>
    </source>
</reference>
<feature type="region of interest" description="Disordered" evidence="1">
    <location>
        <begin position="101"/>
        <end position="135"/>
    </location>
</feature>
<proteinExistence type="predicted"/>
<accession>A0ABD0N7P3</accession>
<dbReference type="Proteomes" id="UP001529510">
    <property type="component" value="Unassembled WGS sequence"/>
</dbReference>
<dbReference type="AlphaFoldDB" id="A0ABD0N7P3"/>
<feature type="non-terminal residue" evidence="2">
    <location>
        <position position="197"/>
    </location>
</feature>
<organism evidence="2 3">
    <name type="scientific">Cirrhinus mrigala</name>
    <name type="common">Mrigala</name>
    <dbReference type="NCBI Taxonomy" id="683832"/>
    <lineage>
        <taxon>Eukaryota</taxon>
        <taxon>Metazoa</taxon>
        <taxon>Chordata</taxon>
        <taxon>Craniata</taxon>
        <taxon>Vertebrata</taxon>
        <taxon>Euteleostomi</taxon>
        <taxon>Actinopterygii</taxon>
        <taxon>Neopterygii</taxon>
        <taxon>Teleostei</taxon>
        <taxon>Ostariophysi</taxon>
        <taxon>Cypriniformes</taxon>
        <taxon>Cyprinidae</taxon>
        <taxon>Labeoninae</taxon>
        <taxon>Labeonini</taxon>
        <taxon>Cirrhinus</taxon>
    </lineage>
</organism>
<evidence type="ECO:0000256" key="1">
    <source>
        <dbReference type="SAM" id="MobiDB-lite"/>
    </source>
</evidence>
<evidence type="ECO:0000313" key="2">
    <source>
        <dbReference type="EMBL" id="KAL0157256.1"/>
    </source>
</evidence>
<feature type="region of interest" description="Disordered" evidence="1">
    <location>
        <begin position="175"/>
        <end position="197"/>
    </location>
</feature>
<gene>
    <name evidence="2" type="ORF">M9458_048502</name>
</gene>